<evidence type="ECO:0000256" key="1">
    <source>
        <dbReference type="ARBA" id="ARBA00005384"/>
    </source>
</evidence>
<dbReference type="PANTHER" id="PTHR46577">
    <property type="entry name" value="HTH-TYPE TRANSCRIPTIONAL REGULATORY PROTEIN GABR"/>
    <property type="match status" value="1"/>
</dbReference>
<dbReference type="RefSeq" id="WP_099439855.1">
    <property type="nucleotide sequence ID" value="NZ_CP024091.1"/>
</dbReference>
<dbReference type="InterPro" id="IPR000524">
    <property type="entry name" value="Tscrpt_reg_HTH_GntR"/>
</dbReference>
<dbReference type="InterPro" id="IPR036390">
    <property type="entry name" value="WH_DNA-bd_sf"/>
</dbReference>
<evidence type="ECO:0000259" key="6">
    <source>
        <dbReference type="PROSITE" id="PS50949"/>
    </source>
</evidence>
<proteinExistence type="inferred from homology"/>
<dbReference type="SUPFAM" id="SSF53383">
    <property type="entry name" value="PLP-dependent transferases"/>
    <property type="match status" value="1"/>
</dbReference>
<keyword evidence="8" id="KW-1185">Reference proteome</keyword>
<evidence type="ECO:0000313" key="8">
    <source>
        <dbReference type="Proteomes" id="UP000223749"/>
    </source>
</evidence>
<sequence length="493" mass="56534">MNKTPFNWIIPKLDKRQPRLQAENFIVTHIKCRNLIPGNVLLPYRQFAAINGLSVGTIKRAYSNLIVQGWLSTKPGGGTFVAQRIPGEEVPYRPSGFPDRFPAGLEIRKKHSQPPPHYIPQPFVAIGTYAPLQMLFPQDSFNKYCAIHQIRNANLSQAKMLTSYKGERFKHAVLTELNQKRGFGIKAEMLEIIIHRKPCLERVFKILLHQPNEVVINTSIFDLMLTNVLRECGAIVHTLSTEDQHFLKKIEQLLKQTKVRAIYVRPQSSFPERCTLTEAQCIQLIDLAKKYNTCILEEDEDHEFYYGSSSYKPLACYDHDGHVIYLGRLSMATPYTHSVRIIAASLQFITALRTLPAQSIEQREVITENALADMMMNGELAAYQKTLRLNAKKNRDNLQWVLSNYLSDHISFEMPEHGLMFWLKFRDEVALNTLLLQLGNMGIEVPFHPNNQKTDSKVNYMLLGFGHYQVEEAEGAAKLLKQIIDQLIDRQKN</sequence>
<gene>
    <name evidence="7" type="ORF">CPT03_16505</name>
</gene>
<reference evidence="7 8" key="1">
    <citation type="submission" date="2017-10" db="EMBL/GenBank/DDBJ databases">
        <title>Whole genome of Pedobacter ginsengisoli T01R-27 isolated from tomato rhizosphere.</title>
        <authorList>
            <person name="Weon H.-Y."/>
            <person name="Lee S.A."/>
            <person name="Sang M.K."/>
            <person name="Song J."/>
        </authorList>
    </citation>
    <scope>NUCLEOTIDE SEQUENCE [LARGE SCALE GENOMIC DNA]</scope>
    <source>
        <strain evidence="7 8">T01R-27</strain>
    </source>
</reference>
<dbReference type="InterPro" id="IPR036388">
    <property type="entry name" value="WH-like_DNA-bd_sf"/>
</dbReference>
<evidence type="ECO:0000256" key="2">
    <source>
        <dbReference type="ARBA" id="ARBA00022898"/>
    </source>
</evidence>
<name>A0A2D1U8K3_9SPHI</name>
<dbReference type="Gene3D" id="1.10.10.10">
    <property type="entry name" value="Winged helix-like DNA-binding domain superfamily/Winged helix DNA-binding domain"/>
    <property type="match status" value="1"/>
</dbReference>
<accession>A0A2D1U8K3</accession>
<organism evidence="7 8">
    <name type="scientific">Pedobacter ginsengisoli</name>
    <dbReference type="NCBI Taxonomy" id="363852"/>
    <lineage>
        <taxon>Bacteria</taxon>
        <taxon>Pseudomonadati</taxon>
        <taxon>Bacteroidota</taxon>
        <taxon>Sphingobacteriia</taxon>
        <taxon>Sphingobacteriales</taxon>
        <taxon>Sphingobacteriaceae</taxon>
        <taxon>Pedobacter</taxon>
    </lineage>
</organism>
<dbReference type="EMBL" id="CP024091">
    <property type="protein sequence ID" value="ATP57947.1"/>
    <property type="molecule type" value="Genomic_DNA"/>
</dbReference>
<dbReference type="InterPro" id="IPR015421">
    <property type="entry name" value="PyrdxlP-dep_Trfase_major"/>
</dbReference>
<keyword evidence="3" id="KW-0805">Transcription regulation</keyword>
<dbReference type="KEGG" id="pgs:CPT03_16505"/>
<protein>
    <recommendedName>
        <fullName evidence="6">HTH gntR-type domain-containing protein</fullName>
    </recommendedName>
</protein>
<dbReference type="PANTHER" id="PTHR46577:SF1">
    <property type="entry name" value="HTH-TYPE TRANSCRIPTIONAL REGULATORY PROTEIN GABR"/>
    <property type="match status" value="1"/>
</dbReference>
<evidence type="ECO:0000256" key="3">
    <source>
        <dbReference type="ARBA" id="ARBA00023015"/>
    </source>
</evidence>
<dbReference type="SMART" id="SM00345">
    <property type="entry name" value="HTH_GNTR"/>
    <property type="match status" value="1"/>
</dbReference>
<dbReference type="OrthoDB" id="726473at2"/>
<dbReference type="Proteomes" id="UP000223749">
    <property type="component" value="Chromosome"/>
</dbReference>
<dbReference type="GO" id="GO:0003677">
    <property type="term" value="F:DNA binding"/>
    <property type="evidence" value="ECO:0007669"/>
    <property type="project" value="UniProtKB-KW"/>
</dbReference>
<dbReference type="SUPFAM" id="SSF46785">
    <property type="entry name" value="Winged helix' DNA-binding domain"/>
    <property type="match status" value="1"/>
</dbReference>
<dbReference type="Gene3D" id="3.40.640.10">
    <property type="entry name" value="Type I PLP-dependent aspartate aminotransferase-like (Major domain)"/>
    <property type="match status" value="1"/>
</dbReference>
<dbReference type="PROSITE" id="PS50949">
    <property type="entry name" value="HTH_GNTR"/>
    <property type="match status" value="1"/>
</dbReference>
<evidence type="ECO:0000256" key="4">
    <source>
        <dbReference type="ARBA" id="ARBA00023125"/>
    </source>
</evidence>
<comment type="similarity">
    <text evidence="1">In the C-terminal section; belongs to the class-I pyridoxal-phosphate-dependent aminotransferase family.</text>
</comment>
<evidence type="ECO:0000256" key="5">
    <source>
        <dbReference type="ARBA" id="ARBA00023163"/>
    </source>
</evidence>
<evidence type="ECO:0000313" key="7">
    <source>
        <dbReference type="EMBL" id="ATP57947.1"/>
    </source>
</evidence>
<dbReference type="GO" id="GO:0003700">
    <property type="term" value="F:DNA-binding transcription factor activity"/>
    <property type="evidence" value="ECO:0007669"/>
    <property type="project" value="InterPro"/>
</dbReference>
<feature type="domain" description="HTH gntR-type" evidence="6">
    <location>
        <begin position="16"/>
        <end position="84"/>
    </location>
</feature>
<keyword evidence="4" id="KW-0238">DNA-binding</keyword>
<dbReference type="AlphaFoldDB" id="A0A2D1U8K3"/>
<keyword evidence="2" id="KW-0663">Pyridoxal phosphate</keyword>
<keyword evidence="5" id="KW-0804">Transcription</keyword>
<dbReference type="InterPro" id="IPR015424">
    <property type="entry name" value="PyrdxlP-dep_Trfase"/>
</dbReference>
<dbReference type="InterPro" id="IPR051446">
    <property type="entry name" value="HTH_trans_reg/aminotransferase"/>
</dbReference>